<dbReference type="InterPro" id="IPR000330">
    <property type="entry name" value="SNF2_N"/>
</dbReference>
<feature type="domain" description="Helicase C-terminal" evidence="4">
    <location>
        <begin position="501"/>
        <end position="660"/>
    </location>
</feature>
<dbReference type="InterPro" id="IPR014001">
    <property type="entry name" value="Helicase_ATP-bd"/>
</dbReference>
<sequence>METDSRRLQNRQQQQSALKQLLAAKRAKEDRRTEKQSQSERPDTGRGEQQKPCLASGQGSFELDGRISKGLFWWQLDGIKWLWNLHQQPSGGILADDMGLGKTRQCSAFLAGMFTNKLISRVLIVAPKTLLATWDKELTHCGLDHVTQQYTGSVDERDYALRRVMRRRGILLTTYGMVQRNAGCLAEAPPGCDRRDPETTAVWDWVLLDEGHTIKNSRSQTSQQLATISASHRLIITGTPMQNHLMELHTLVDFVCPGLLGDARDFKLNFAGPITAGTDKHASPRTQADGAEQAELLHSLTEPVMLRREKRNVLMADASAQGRASTSEGLGKDAAGHAETPRTSQAQPQFLRTKNDLVVWLRLQDMQQRVYQAFLNSKEVKSVLNDSNSPLAACNVLRKICSHPALLNQRTVNMAARAGERLVARHAPVHVEEEDGLREDWGRTPEVPHSAAAQEPTASQQVAADLAEWAGEDAVGKKLLADLRSCSGSEEKSCKTVFAMTLLQELCEQGERSLVFSQSRVMLDILQDALGQRDISFLRIDGTVAKASDRQDLVQQYQEDSSISVFLLTTKVGGLGLTLTAATRVIILEPDWNPSMDDQSVDRAYRMGQMRDVVVYRLITCGTVEEKIYRRQVFKGGLSRSARGASTLGYFSHQELRDLFSVKTEELEQSTTQQQLHAMHAGQRKTSPALHQHLEFLSGLDGFRGISDHDLLFSGEFLTPAPSAPNEPACGPYQPEVFPLGPAAVGRKGRHAEPKGGDISDLFSRALTLKDDRAQTSSGQREAALRKKIATLQASLGLALPDGGARVLKKIAELEAQLADGPEAPQTSPPMQPQALGDQQRVAAMPDKGQKMKRDYKELHAQREALKQQMP</sequence>
<feature type="domain" description="Helicase ATP-binding" evidence="3">
    <location>
        <begin position="83"/>
        <end position="258"/>
    </location>
</feature>
<accession>A0AAW1PAX7</accession>
<dbReference type="SMART" id="SM00490">
    <property type="entry name" value="HELICc"/>
    <property type="match status" value="1"/>
</dbReference>
<protein>
    <submittedName>
        <fullName evidence="5">Uncharacterized protein</fullName>
    </submittedName>
</protein>
<dbReference type="InterPro" id="IPR049730">
    <property type="entry name" value="SNF2/RAD54-like_C"/>
</dbReference>
<proteinExistence type="predicted"/>
<evidence type="ECO:0000313" key="6">
    <source>
        <dbReference type="Proteomes" id="UP001465755"/>
    </source>
</evidence>
<dbReference type="GO" id="GO:0005524">
    <property type="term" value="F:ATP binding"/>
    <property type="evidence" value="ECO:0007669"/>
    <property type="project" value="InterPro"/>
</dbReference>
<dbReference type="PROSITE" id="PS51194">
    <property type="entry name" value="HELICASE_CTER"/>
    <property type="match status" value="1"/>
</dbReference>
<feature type="compositionally biased region" description="Basic and acidic residues" evidence="2">
    <location>
        <begin position="26"/>
        <end position="49"/>
    </location>
</feature>
<dbReference type="Gene3D" id="3.40.50.300">
    <property type="entry name" value="P-loop containing nucleotide triphosphate hydrolases"/>
    <property type="match status" value="1"/>
</dbReference>
<gene>
    <name evidence="5" type="ORF">WJX73_008485</name>
</gene>
<dbReference type="InterPro" id="IPR001650">
    <property type="entry name" value="Helicase_C-like"/>
</dbReference>
<evidence type="ECO:0000259" key="3">
    <source>
        <dbReference type="PROSITE" id="PS51192"/>
    </source>
</evidence>
<reference evidence="5 6" key="1">
    <citation type="journal article" date="2024" name="Nat. Commun.">
        <title>Phylogenomics reveals the evolutionary origins of lichenization in chlorophyte algae.</title>
        <authorList>
            <person name="Puginier C."/>
            <person name="Libourel C."/>
            <person name="Otte J."/>
            <person name="Skaloud P."/>
            <person name="Haon M."/>
            <person name="Grisel S."/>
            <person name="Petersen M."/>
            <person name="Berrin J.G."/>
            <person name="Delaux P.M."/>
            <person name="Dal Grande F."/>
            <person name="Keller J."/>
        </authorList>
    </citation>
    <scope>NUCLEOTIDE SEQUENCE [LARGE SCALE GENOMIC DNA]</scope>
    <source>
        <strain evidence="5 6">SAG 2036</strain>
    </source>
</reference>
<dbReference type="Gene3D" id="1.20.120.850">
    <property type="entry name" value="SWI2/SNF2 ATPases, N-terminal domain"/>
    <property type="match status" value="1"/>
</dbReference>
<comment type="caution">
    <text evidence="5">The sequence shown here is derived from an EMBL/GenBank/DDBJ whole genome shotgun (WGS) entry which is preliminary data.</text>
</comment>
<dbReference type="InterPro" id="IPR038718">
    <property type="entry name" value="SNF2-like_sf"/>
</dbReference>
<feature type="region of interest" description="Disordered" evidence="2">
    <location>
        <begin position="819"/>
        <end position="856"/>
    </location>
</feature>
<feature type="compositionally biased region" description="Basic and acidic residues" evidence="2">
    <location>
        <begin position="330"/>
        <end position="340"/>
    </location>
</feature>
<dbReference type="GO" id="GO:0016787">
    <property type="term" value="F:hydrolase activity"/>
    <property type="evidence" value="ECO:0007669"/>
    <property type="project" value="UniProtKB-KW"/>
</dbReference>
<dbReference type="EMBL" id="JALJOQ010000039">
    <property type="protein sequence ID" value="KAK9806042.1"/>
    <property type="molecule type" value="Genomic_DNA"/>
</dbReference>
<name>A0AAW1PAX7_9CHLO</name>
<dbReference type="Pfam" id="PF00176">
    <property type="entry name" value="SNF2-rel_dom"/>
    <property type="match status" value="1"/>
</dbReference>
<dbReference type="PANTHER" id="PTHR45629:SF7">
    <property type="entry name" value="DNA EXCISION REPAIR PROTEIN ERCC-6-RELATED"/>
    <property type="match status" value="1"/>
</dbReference>
<dbReference type="InterPro" id="IPR050496">
    <property type="entry name" value="SNF2_RAD54_helicase_repair"/>
</dbReference>
<feature type="compositionally biased region" description="Low complexity" evidence="2">
    <location>
        <begin position="10"/>
        <end position="24"/>
    </location>
</feature>
<feature type="region of interest" description="Disordered" evidence="2">
    <location>
        <begin position="317"/>
        <end position="349"/>
    </location>
</feature>
<feature type="region of interest" description="Disordered" evidence="2">
    <location>
        <begin position="1"/>
        <end position="57"/>
    </location>
</feature>
<keyword evidence="1" id="KW-0378">Hydrolase</keyword>
<dbReference type="CDD" id="cd18793">
    <property type="entry name" value="SF2_C_SNF"/>
    <property type="match status" value="1"/>
</dbReference>
<dbReference type="SUPFAM" id="SSF52540">
    <property type="entry name" value="P-loop containing nucleoside triphosphate hydrolases"/>
    <property type="match status" value="2"/>
</dbReference>
<dbReference type="SMART" id="SM00487">
    <property type="entry name" value="DEXDc"/>
    <property type="match status" value="1"/>
</dbReference>
<feature type="region of interest" description="Disordered" evidence="2">
    <location>
        <begin position="433"/>
        <end position="458"/>
    </location>
</feature>
<dbReference type="Proteomes" id="UP001465755">
    <property type="component" value="Unassembled WGS sequence"/>
</dbReference>
<evidence type="ECO:0000256" key="2">
    <source>
        <dbReference type="SAM" id="MobiDB-lite"/>
    </source>
</evidence>
<dbReference type="AlphaFoldDB" id="A0AAW1PAX7"/>
<dbReference type="Gene3D" id="3.40.50.10810">
    <property type="entry name" value="Tandem AAA-ATPase domain"/>
    <property type="match status" value="1"/>
</dbReference>
<dbReference type="GO" id="GO:0015616">
    <property type="term" value="F:DNA translocase activity"/>
    <property type="evidence" value="ECO:0007669"/>
    <property type="project" value="TreeGrafter"/>
</dbReference>
<evidence type="ECO:0000259" key="4">
    <source>
        <dbReference type="PROSITE" id="PS51194"/>
    </source>
</evidence>
<keyword evidence="6" id="KW-1185">Reference proteome</keyword>
<evidence type="ECO:0000313" key="5">
    <source>
        <dbReference type="EMBL" id="KAK9806042.1"/>
    </source>
</evidence>
<organism evidence="5 6">
    <name type="scientific">Symbiochloris irregularis</name>
    <dbReference type="NCBI Taxonomy" id="706552"/>
    <lineage>
        <taxon>Eukaryota</taxon>
        <taxon>Viridiplantae</taxon>
        <taxon>Chlorophyta</taxon>
        <taxon>core chlorophytes</taxon>
        <taxon>Trebouxiophyceae</taxon>
        <taxon>Trebouxiales</taxon>
        <taxon>Trebouxiaceae</taxon>
        <taxon>Symbiochloris</taxon>
    </lineage>
</organism>
<evidence type="ECO:0000256" key="1">
    <source>
        <dbReference type="ARBA" id="ARBA00022801"/>
    </source>
</evidence>
<dbReference type="PROSITE" id="PS51192">
    <property type="entry name" value="HELICASE_ATP_BIND_1"/>
    <property type="match status" value="1"/>
</dbReference>
<dbReference type="Pfam" id="PF00271">
    <property type="entry name" value="Helicase_C"/>
    <property type="match status" value="1"/>
</dbReference>
<dbReference type="InterPro" id="IPR027417">
    <property type="entry name" value="P-loop_NTPase"/>
</dbReference>
<dbReference type="PANTHER" id="PTHR45629">
    <property type="entry name" value="SNF2/RAD54 FAMILY MEMBER"/>
    <property type="match status" value="1"/>
</dbReference>